<evidence type="ECO:0000256" key="2">
    <source>
        <dbReference type="ARBA" id="ARBA00006275"/>
    </source>
</evidence>
<evidence type="ECO:0000256" key="5">
    <source>
        <dbReference type="ARBA" id="ARBA00023237"/>
    </source>
</evidence>
<dbReference type="InterPro" id="IPR012944">
    <property type="entry name" value="SusD_RagB_dom"/>
</dbReference>
<dbReference type="RefSeq" id="WP_091380139.1">
    <property type="nucleotide sequence ID" value="NZ_LT629740.1"/>
</dbReference>
<dbReference type="STRING" id="652787.SAMN05216490_0704"/>
<evidence type="ECO:0000256" key="4">
    <source>
        <dbReference type="ARBA" id="ARBA00023136"/>
    </source>
</evidence>
<comment type="subcellular location">
    <subcellularLocation>
        <location evidence="1">Cell outer membrane</location>
    </subcellularLocation>
</comment>
<dbReference type="Proteomes" id="UP000199679">
    <property type="component" value="Chromosome I"/>
</dbReference>
<keyword evidence="5" id="KW-0998">Cell outer membrane</keyword>
<name>A0A1H1Q6Y7_MUCMA</name>
<feature type="domain" description="RagB/SusD" evidence="6">
    <location>
        <begin position="344"/>
        <end position="533"/>
    </location>
</feature>
<evidence type="ECO:0000259" key="6">
    <source>
        <dbReference type="Pfam" id="PF07980"/>
    </source>
</evidence>
<dbReference type="GO" id="GO:0009279">
    <property type="term" value="C:cell outer membrane"/>
    <property type="evidence" value="ECO:0007669"/>
    <property type="project" value="UniProtKB-SubCell"/>
</dbReference>
<dbReference type="PROSITE" id="PS51257">
    <property type="entry name" value="PROKAR_LIPOPROTEIN"/>
    <property type="match status" value="1"/>
</dbReference>
<evidence type="ECO:0000313" key="9">
    <source>
        <dbReference type="Proteomes" id="UP000199679"/>
    </source>
</evidence>
<dbReference type="Gene3D" id="1.25.40.390">
    <property type="match status" value="1"/>
</dbReference>
<gene>
    <name evidence="8" type="ORF">SAMN05216490_0704</name>
</gene>
<dbReference type="Pfam" id="PF14322">
    <property type="entry name" value="SusD-like_3"/>
    <property type="match status" value="1"/>
</dbReference>
<proteinExistence type="inferred from homology"/>
<accession>A0A1H1Q6Y7</accession>
<dbReference type="SUPFAM" id="SSF48452">
    <property type="entry name" value="TPR-like"/>
    <property type="match status" value="1"/>
</dbReference>
<dbReference type="EMBL" id="LT629740">
    <property type="protein sequence ID" value="SDS19124.1"/>
    <property type="molecule type" value="Genomic_DNA"/>
</dbReference>
<keyword evidence="3" id="KW-0732">Signal</keyword>
<organism evidence="8 9">
    <name type="scientific">Mucilaginibacter mallensis</name>
    <dbReference type="NCBI Taxonomy" id="652787"/>
    <lineage>
        <taxon>Bacteria</taxon>
        <taxon>Pseudomonadati</taxon>
        <taxon>Bacteroidota</taxon>
        <taxon>Sphingobacteriia</taxon>
        <taxon>Sphingobacteriales</taxon>
        <taxon>Sphingobacteriaceae</taxon>
        <taxon>Mucilaginibacter</taxon>
    </lineage>
</organism>
<protein>
    <submittedName>
        <fullName evidence="8">Starch-binding associating with outer membrane</fullName>
    </submittedName>
</protein>
<evidence type="ECO:0000256" key="3">
    <source>
        <dbReference type="ARBA" id="ARBA00022729"/>
    </source>
</evidence>
<sequence length="537" mass="59628">MKSIHKIITILLFAAAIAGCKKSFLDRPSNSQISSANFYKSTSDLRLATASLYGGQTWWQFSNEAWIQIGDILSGTASFPYNGDLVQFFTRTVTGSNNLMTYGWVGLYNCIGQCNGVINAIQQQASSSISAKDKNAAIAEARFMRAVAYYHLAVYWGAVPIIEDNSKLIKNPLLNRNIVSDVYKFVANDLTYAANNLPKTDDKGRVTTWSAQGMLGKVYLTMAGLGQSGGQRDQKLLDSAIKYAGNVCKNSGLQLFEQNDPNHQGYYDYFRPVNNDNPESLFSFQWVGGTGYGNGNAIQLFFSPNSILTPQRAGAWEPLQPTYDLYQMYSAKDTIRRKATIMLTGDHYPELDQADGGYTATQPGLKKHIIGNEKDNNSPSMDAWSDIEHNTILRLADVYLVYAEAILGNNASTSDGDAIKYFNLVRTRAGVDPVMVLNATTLRTERRVELAFEGQYWIDLVRYSYYDPANAVKFLNDQDVHHGRISFTYDPKTKIATRDTIAPPITLPATISSFTLPIPSSELTSDPKLTQPPVPYY</sequence>
<reference evidence="8 9" key="1">
    <citation type="submission" date="2016-10" db="EMBL/GenBank/DDBJ databases">
        <authorList>
            <person name="de Groot N.N."/>
        </authorList>
    </citation>
    <scope>NUCLEOTIDE SEQUENCE [LARGE SCALE GENOMIC DNA]</scope>
    <source>
        <strain evidence="8 9">MP1X4</strain>
    </source>
</reference>
<dbReference type="InterPro" id="IPR011990">
    <property type="entry name" value="TPR-like_helical_dom_sf"/>
</dbReference>
<dbReference type="OrthoDB" id="993981at2"/>
<keyword evidence="4" id="KW-0472">Membrane</keyword>
<comment type="similarity">
    <text evidence="2">Belongs to the SusD family.</text>
</comment>
<evidence type="ECO:0000313" key="8">
    <source>
        <dbReference type="EMBL" id="SDS19124.1"/>
    </source>
</evidence>
<dbReference type="InterPro" id="IPR033985">
    <property type="entry name" value="SusD-like_N"/>
</dbReference>
<feature type="domain" description="SusD-like N-terminal" evidence="7">
    <location>
        <begin position="71"/>
        <end position="220"/>
    </location>
</feature>
<evidence type="ECO:0000259" key="7">
    <source>
        <dbReference type="Pfam" id="PF14322"/>
    </source>
</evidence>
<dbReference type="AlphaFoldDB" id="A0A1H1Q6Y7"/>
<evidence type="ECO:0000256" key="1">
    <source>
        <dbReference type="ARBA" id="ARBA00004442"/>
    </source>
</evidence>
<dbReference type="Pfam" id="PF07980">
    <property type="entry name" value="SusD_RagB"/>
    <property type="match status" value="1"/>
</dbReference>
<keyword evidence="9" id="KW-1185">Reference proteome</keyword>